<evidence type="ECO:0008006" key="13">
    <source>
        <dbReference type="Google" id="ProtNLM"/>
    </source>
</evidence>
<comment type="catalytic activity">
    <reaction evidence="8">
        <text>fluoride(in) = fluoride(out)</text>
        <dbReference type="Rhea" id="RHEA:76159"/>
        <dbReference type="ChEBI" id="CHEBI:17051"/>
    </reaction>
    <physiologicalReaction direction="left-to-right" evidence="8">
        <dbReference type="Rhea" id="RHEA:76160"/>
    </physiologicalReaction>
</comment>
<keyword evidence="6 10" id="KW-0472">Membrane</keyword>
<keyword evidence="3" id="KW-1003">Cell membrane</keyword>
<comment type="similarity">
    <text evidence="7">Belongs to the fluoride channel Fluc/FEX (TC 1.A.43) family.</text>
</comment>
<evidence type="ECO:0000256" key="6">
    <source>
        <dbReference type="ARBA" id="ARBA00023136"/>
    </source>
</evidence>
<feature type="transmembrane region" description="Helical" evidence="10">
    <location>
        <begin position="743"/>
        <end position="765"/>
    </location>
</feature>
<feature type="compositionally biased region" description="Low complexity" evidence="9">
    <location>
        <begin position="63"/>
        <end position="77"/>
    </location>
</feature>
<dbReference type="InterPro" id="IPR003691">
    <property type="entry name" value="FluC"/>
</dbReference>
<evidence type="ECO:0000256" key="3">
    <source>
        <dbReference type="ARBA" id="ARBA00022475"/>
    </source>
</evidence>
<dbReference type="EMBL" id="KV407454">
    <property type="protein sequence ID" value="KZF26520.1"/>
    <property type="molecule type" value="Genomic_DNA"/>
</dbReference>
<feature type="compositionally biased region" description="Low complexity" evidence="9">
    <location>
        <begin position="433"/>
        <end position="455"/>
    </location>
</feature>
<evidence type="ECO:0000256" key="1">
    <source>
        <dbReference type="ARBA" id="ARBA00002598"/>
    </source>
</evidence>
<name>A0A165JQR3_XYLHT</name>
<evidence type="ECO:0000256" key="2">
    <source>
        <dbReference type="ARBA" id="ARBA00004651"/>
    </source>
</evidence>
<evidence type="ECO:0000256" key="9">
    <source>
        <dbReference type="SAM" id="MobiDB-lite"/>
    </source>
</evidence>
<feature type="compositionally biased region" description="Low complexity" evidence="9">
    <location>
        <begin position="42"/>
        <end position="52"/>
    </location>
</feature>
<dbReference type="Proteomes" id="UP000076632">
    <property type="component" value="Unassembled WGS sequence"/>
</dbReference>
<evidence type="ECO:0000256" key="10">
    <source>
        <dbReference type="SAM" id="Phobius"/>
    </source>
</evidence>
<dbReference type="PANTHER" id="PTHR28259">
    <property type="entry name" value="FLUORIDE EXPORT PROTEIN 1-RELATED"/>
    <property type="match status" value="1"/>
</dbReference>
<feature type="transmembrane region" description="Helical" evidence="10">
    <location>
        <begin position="658"/>
        <end position="682"/>
    </location>
</feature>
<keyword evidence="5 10" id="KW-1133">Transmembrane helix</keyword>
<feature type="region of interest" description="Disordered" evidence="9">
    <location>
        <begin position="1"/>
        <end position="155"/>
    </location>
</feature>
<feature type="region of interest" description="Disordered" evidence="9">
    <location>
        <begin position="418"/>
        <end position="482"/>
    </location>
</feature>
<comment type="function">
    <text evidence="1">Fluoride channel required for the rapid expulsion of cytoplasmic fluoride.</text>
</comment>
<evidence type="ECO:0000256" key="4">
    <source>
        <dbReference type="ARBA" id="ARBA00022692"/>
    </source>
</evidence>
<comment type="subcellular location">
    <subcellularLocation>
        <location evidence="2">Cell membrane</location>
        <topology evidence="2">Multi-pass membrane protein</topology>
    </subcellularLocation>
</comment>
<feature type="compositionally biased region" description="Basic residues" evidence="9">
    <location>
        <begin position="53"/>
        <end position="62"/>
    </location>
</feature>
<feature type="transmembrane region" description="Helical" evidence="10">
    <location>
        <begin position="552"/>
        <end position="571"/>
    </location>
</feature>
<reference evidence="11 12" key="1">
    <citation type="journal article" date="2016" name="Fungal Biol.">
        <title>The genome of Xylona heveae provides a window into fungal endophytism.</title>
        <authorList>
            <person name="Gazis R."/>
            <person name="Kuo A."/>
            <person name="Riley R."/>
            <person name="LaButti K."/>
            <person name="Lipzen A."/>
            <person name="Lin J."/>
            <person name="Amirebrahimi M."/>
            <person name="Hesse C.N."/>
            <person name="Spatafora J.W."/>
            <person name="Henrissat B."/>
            <person name="Hainaut M."/>
            <person name="Grigoriev I.V."/>
            <person name="Hibbett D.S."/>
        </authorList>
    </citation>
    <scope>NUCLEOTIDE SEQUENCE [LARGE SCALE GENOMIC DNA]</scope>
    <source>
        <strain evidence="11 12">TC161</strain>
    </source>
</reference>
<keyword evidence="12" id="KW-1185">Reference proteome</keyword>
<feature type="compositionally biased region" description="Acidic residues" evidence="9">
    <location>
        <begin position="420"/>
        <end position="432"/>
    </location>
</feature>
<feature type="compositionally biased region" description="Basic and acidic residues" evidence="9">
    <location>
        <begin position="95"/>
        <end position="111"/>
    </location>
</feature>
<dbReference type="PANTHER" id="PTHR28259:SF1">
    <property type="entry name" value="FLUORIDE EXPORT PROTEIN 1-RELATED"/>
    <property type="match status" value="1"/>
</dbReference>
<dbReference type="GeneID" id="28900850"/>
<dbReference type="OrthoDB" id="409792at2759"/>
<evidence type="ECO:0000313" key="11">
    <source>
        <dbReference type="EMBL" id="KZF26520.1"/>
    </source>
</evidence>
<organism evidence="11 12">
    <name type="scientific">Xylona heveae (strain CBS 132557 / TC161)</name>
    <dbReference type="NCBI Taxonomy" id="1328760"/>
    <lineage>
        <taxon>Eukaryota</taxon>
        <taxon>Fungi</taxon>
        <taxon>Dikarya</taxon>
        <taxon>Ascomycota</taxon>
        <taxon>Pezizomycotina</taxon>
        <taxon>Xylonomycetes</taxon>
        <taxon>Xylonales</taxon>
        <taxon>Xylonaceae</taxon>
        <taxon>Xylona</taxon>
    </lineage>
</organism>
<dbReference type="GO" id="GO:0005886">
    <property type="term" value="C:plasma membrane"/>
    <property type="evidence" value="ECO:0007669"/>
    <property type="project" value="UniProtKB-SubCell"/>
</dbReference>
<feature type="transmembrane region" description="Helical" evidence="10">
    <location>
        <begin position="496"/>
        <end position="517"/>
    </location>
</feature>
<feature type="transmembrane region" description="Helical" evidence="10">
    <location>
        <begin position="631"/>
        <end position="652"/>
    </location>
</feature>
<gene>
    <name evidence="11" type="ORF">L228DRAFT_279707</name>
</gene>
<dbReference type="GO" id="GO:1903425">
    <property type="term" value="F:fluoride transmembrane transporter activity"/>
    <property type="evidence" value="ECO:0007669"/>
    <property type="project" value="TreeGrafter"/>
</dbReference>
<evidence type="ECO:0000256" key="7">
    <source>
        <dbReference type="ARBA" id="ARBA00035120"/>
    </source>
</evidence>
<protein>
    <recommendedName>
        <fullName evidence="13">Chromosome condensation protein</fullName>
    </recommendedName>
</protein>
<sequence length="781" mass="84905">MSLQRRETANLDELAAPAPLDTSGDEYAGPVPTAADPEEPSPRSSPRLPSISSRRRRSHSLHHGGTAAADHASTSSSIPYAANLGEVGPDPVQNPDERRFSLHTTLEDFRQGRRQRSSTPPQGRRRESRSRGRRRSRANSIMVGELGHLRRHPSYAERQQSLEMPDRYANLDELGPPPIDEPYEDTQPRTTIRRRATIQTPPPNRRATATGGGAPRESSAIRRRRSSVFGSESPEAGGGDEHIEFDLPDNFANLDGLAGPSPLQNPHEAAYYRHRSLEESRAWEKEHRREELERRRSRGASLAGELQAAQAHVAAQDAARKAEKERLEALAQQERPWYRKYALSSTNATQLYTVSYLIFFSIFGTLARLGLQWLTMYPGAPVAMGELWANFAGSLFMGFLSEDRKLFREEWGKSVKVAEAEAEAEAEADAEGDTTTTTTTSTPPNESPPNGESNGASSSTIDDTEKQAGQQEQPPPPPPADRAALLAAHVKVKKTLPLFIGLATGFCGSFTTFSSFMRDTFLALSNNLPTPVSHPSPVAVSSSSTVPRNGGYSFMAVLAVLILTLCLCMSALKIGAHLALLLEPVLPTLPFLFMRKVFDRVMVFVAWTSWLGAVFLAIWPPDRSSSSKDHWRGEAVFAIVFAPLGCLLRFYLSLLLNGLVASFPLGTFTVNVFGTAVLGMAYDLQHVRLPAGGGGSTAASLGIVGGGVTGCQVLQGIMDGFCGCLTTVSTWVMELNGLRRRHAYVYGLVSVGVSLALLVLIMGSVRWTVGWSSPVCSTGAR</sequence>
<dbReference type="Pfam" id="PF02537">
    <property type="entry name" value="CRCB"/>
    <property type="match status" value="2"/>
</dbReference>
<evidence type="ECO:0000313" key="12">
    <source>
        <dbReference type="Proteomes" id="UP000076632"/>
    </source>
</evidence>
<dbReference type="STRING" id="1328760.A0A165JQR3"/>
<dbReference type="RefSeq" id="XP_018192075.1">
    <property type="nucleotide sequence ID" value="XM_018335713.1"/>
</dbReference>
<feature type="transmembrane region" description="Helical" evidence="10">
    <location>
        <begin position="380"/>
        <end position="400"/>
    </location>
</feature>
<feature type="compositionally biased region" description="Basic residues" evidence="9">
    <location>
        <begin position="126"/>
        <end position="137"/>
    </location>
</feature>
<feature type="region of interest" description="Disordered" evidence="9">
    <location>
        <begin position="168"/>
        <end position="247"/>
    </location>
</feature>
<proteinExistence type="inferred from homology"/>
<accession>A0A165JQR3</accession>
<dbReference type="InParanoid" id="A0A165JQR3"/>
<evidence type="ECO:0000256" key="5">
    <source>
        <dbReference type="ARBA" id="ARBA00022989"/>
    </source>
</evidence>
<feature type="transmembrane region" description="Helical" evidence="10">
    <location>
        <begin position="601"/>
        <end position="619"/>
    </location>
</feature>
<evidence type="ECO:0000256" key="8">
    <source>
        <dbReference type="ARBA" id="ARBA00035585"/>
    </source>
</evidence>
<dbReference type="AlphaFoldDB" id="A0A165JQR3"/>
<keyword evidence="4 10" id="KW-0812">Transmembrane</keyword>